<evidence type="ECO:0000313" key="7">
    <source>
        <dbReference type="EMBL" id="MPM81918.1"/>
    </source>
</evidence>
<keyword evidence="4" id="KW-0648">Protein biosynthesis</keyword>
<evidence type="ECO:0000256" key="5">
    <source>
        <dbReference type="ARBA" id="ARBA00023146"/>
    </source>
</evidence>
<evidence type="ECO:0000259" key="6">
    <source>
        <dbReference type="Pfam" id="PF19269"/>
    </source>
</evidence>
<evidence type="ECO:0000256" key="3">
    <source>
        <dbReference type="ARBA" id="ARBA00022840"/>
    </source>
</evidence>
<dbReference type="GO" id="GO:0004818">
    <property type="term" value="F:glutamate-tRNA ligase activity"/>
    <property type="evidence" value="ECO:0007669"/>
    <property type="project" value="UniProtKB-EC"/>
</dbReference>
<name>A0A645CYI8_9ZZZZ</name>
<keyword evidence="1 7" id="KW-0436">Ligase</keyword>
<dbReference type="InterPro" id="IPR008925">
    <property type="entry name" value="aa_tRNA-synth_I_cd-bd_sf"/>
</dbReference>
<gene>
    <name evidence="7" type="primary">gltX_36</name>
    <name evidence="7" type="ORF">SDC9_128975</name>
</gene>
<dbReference type="Pfam" id="PF19269">
    <property type="entry name" value="Anticodon_2"/>
    <property type="match status" value="1"/>
</dbReference>
<dbReference type="AlphaFoldDB" id="A0A645CYI8"/>
<dbReference type="InterPro" id="IPR020751">
    <property type="entry name" value="aa-tRNA-synth_I_codon-bd_sub2"/>
</dbReference>
<evidence type="ECO:0000256" key="2">
    <source>
        <dbReference type="ARBA" id="ARBA00022741"/>
    </source>
</evidence>
<dbReference type="GO" id="GO:0000049">
    <property type="term" value="F:tRNA binding"/>
    <property type="evidence" value="ECO:0007669"/>
    <property type="project" value="InterPro"/>
</dbReference>
<proteinExistence type="predicted"/>
<keyword evidence="5" id="KW-0030">Aminoacyl-tRNA synthetase</keyword>
<dbReference type="Gene3D" id="1.10.10.350">
    <property type="match status" value="1"/>
</dbReference>
<dbReference type="InterPro" id="IPR045462">
    <property type="entry name" value="aa-tRNA-synth_I_cd-bd"/>
</dbReference>
<dbReference type="EC" id="6.1.1.17" evidence="7"/>
<evidence type="ECO:0000256" key="4">
    <source>
        <dbReference type="ARBA" id="ARBA00022917"/>
    </source>
</evidence>
<dbReference type="GO" id="GO:0006412">
    <property type="term" value="P:translation"/>
    <property type="evidence" value="ECO:0007669"/>
    <property type="project" value="UniProtKB-KW"/>
</dbReference>
<comment type="caution">
    <text evidence="7">The sequence shown here is derived from an EMBL/GenBank/DDBJ whole genome shotgun (WGS) entry which is preliminary data.</text>
</comment>
<keyword evidence="2" id="KW-0547">Nucleotide-binding</keyword>
<evidence type="ECO:0000256" key="1">
    <source>
        <dbReference type="ARBA" id="ARBA00022598"/>
    </source>
</evidence>
<accession>A0A645CYI8</accession>
<sequence>MDRDILCRILQPRTEIFTQIPEMVDFLAALPEYDVEIFTNKKSKTDATVSAEVLDFVIPALAALPAWTEPALHETLLGMAEARGMKNGTLLWPVRISLAGKLVTPGGAIEIATLLGREESLRRLNFGRSKL</sequence>
<feature type="domain" description="Aminoacyl-tRNA synthetase class I anticodon-binding" evidence="6">
    <location>
        <begin position="7"/>
        <end position="126"/>
    </location>
</feature>
<protein>
    <submittedName>
        <fullName evidence="7">Glutamate--tRNA ligase</fullName>
        <ecNumber evidence="7">6.1.1.17</ecNumber>
    </submittedName>
</protein>
<keyword evidence="3" id="KW-0067">ATP-binding</keyword>
<dbReference type="GO" id="GO:0005524">
    <property type="term" value="F:ATP binding"/>
    <property type="evidence" value="ECO:0007669"/>
    <property type="project" value="UniProtKB-KW"/>
</dbReference>
<dbReference type="EMBL" id="VSSQ01031139">
    <property type="protein sequence ID" value="MPM81918.1"/>
    <property type="molecule type" value="Genomic_DNA"/>
</dbReference>
<reference evidence="7" key="1">
    <citation type="submission" date="2019-08" db="EMBL/GenBank/DDBJ databases">
        <authorList>
            <person name="Kucharzyk K."/>
            <person name="Murdoch R.W."/>
            <person name="Higgins S."/>
            <person name="Loffler F."/>
        </authorList>
    </citation>
    <scope>NUCLEOTIDE SEQUENCE</scope>
</reference>
<dbReference type="SUPFAM" id="SSF48163">
    <property type="entry name" value="An anticodon-binding domain of class I aminoacyl-tRNA synthetases"/>
    <property type="match status" value="1"/>
</dbReference>
<organism evidence="7">
    <name type="scientific">bioreactor metagenome</name>
    <dbReference type="NCBI Taxonomy" id="1076179"/>
    <lineage>
        <taxon>unclassified sequences</taxon>
        <taxon>metagenomes</taxon>
        <taxon>ecological metagenomes</taxon>
    </lineage>
</organism>